<organism evidence="1 2">
    <name type="scientific">Ambispora leptoticha</name>
    <dbReference type="NCBI Taxonomy" id="144679"/>
    <lineage>
        <taxon>Eukaryota</taxon>
        <taxon>Fungi</taxon>
        <taxon>Fungi incertae sedis</taxon>
        <taxon>Mucoromycota</taxon>
        <taxon>Glomeromycotina</taxon>
        <taxon>Glomeromycetes</taxon>
        <taxon>Archaeosporales</taxon>
        <taxon>Ambisporaceae</taxon>
        <taxon>Ambispora</taxon>
    </lineage>
</organism>
<protein>
    <submittedName>
        <fullName evidence="1">13214_t:CDS:1</fullName>
    </submittedName>
</protein>
<name>A0A9N9A3Q3_9GLOM</name>
<gene>
    <name evidence="1" type="ORF">ALEPTO_LOCUS4209</name>
</gene>
<dbReference type="Proteomes" id="UP000789508">
    <property type="component" value="Unassembled WGS sequence"/>
</dbReference>
<accession>A0A9N9A3Q3</accession>
<keyword evidence="2" id="KW-1185">Reference proteome</keyword>
<dbReference type="AlphaFoldDB" id="A0A9N9A3Q3"/>
<dbReference type="EMBL" id="CAJVPS010000925">
    <property type="protein sequence ID" value="CAG8515788.1"/>
    <property type="molecule type" value="Genomic_DNA"/>
</dbReference>
<proteinExistence type="predicted"/>
<evidence type="ECO:0000313" key="1">
    <source>
        <dbReference type="EMBL" id="CAG8515788.1"/>
    </source>
</evidence>
<sequence length="151" mass="17442">MKNQFDSYYAKKIGNLIIAHVILDTDADSSIFTDNIPKYLGIKIDKKNIHKLTGTVRDFQSIDTSYNIPITIGTGEDFITVPENEISVIPTKKDRYGKDISIMILDIKWQYHVRWDLIVKEEFTTIHNGKIIIIFLSTHKESHNVFNSEKL</sequence>
<reference evidence="1" key="1">
    <citation type="submission" date="2021-06" db="EMBL/GenBank/DDBJ databases">
        <authorList>
            <person name="Kallberg Y."/>
            <person name="Tangrot J."/>
            <person name="Rosling A."/>
        </authorList>
    </citation>
    <scope>NUCLEOTIDE SEQUENCE</scope>
    <source>
        <strain evidence="1">FL130A</strain>
    </source>
</reference>
<comment type="caution">
    <text evidence="1">The sequence shown here is derived from an EMBL/GenBank/DDBJ whole genome shotgun (WGS) entry which is preliminary data.</text>
</comment>
<dbReference type="OrthoDB" id="2420863at2759"/>
<evidence type="ECO:0000313" key="2">
    <source>
        <dbReference type="Proteomes" id="UP000789508"/>
    </source>
</evidence>